<evidence type="ECO:0000313" key="2">
    <source>
        <dbReference type="EMBL" id="EMN92557.1"/>
    </source>
</evidence>
<evidence type="ECO:0000313" key="3">
    <source>
        <dbReference type="Proteomes" id="UP000012118"/>
    </source>
</evidence>
<dbReference type="Proteomes" id="UP000012118">
    <property type="component" value="Unassembled WGS sequence"/>
</dbReference>
<dbReference type="Pfam" id="PF22522">
    <property type="entry name" value="DUF6998"/>
    <property type="match status" value="1"/>
</dbReference>
<protein>
    <recommendedName>
        <fullName evidence="1">DUF6998 domain-containing protein</fullName>
    </recommendedName>
</protein>
<keyword evidence="3" id="KW-1185">Reference proteome</keyword>
<sequence>MKEDGEFQEIYNGKGNRVWNLIKNRKVPKYGYYSISINQLSEVMRQVPLKEKIKEVI</sequence>
<organism evidence="2 3">
    <name type="scientific">Leptospira weilii str. UI 13098</name>
    <dbReference type="NCBI Taxonomy" id="1088542"/>
    <lineage>
        <taxon>Bacteria</taxon>
        <taxon>Pseudomonadati</taxon>
        <taxon>Spirochaetota</taxon>
        <taxon>Spirochaetia</taxon>
        <taxon>Leptospirales</taxon>
        <taxon>Leptospiraceae</taxon>
        <taxon>Leptospira</taxon>
    </lineage>
</organism>
<proteinExistence type="predicted"/>
<name>M6QUW1_9LEPT</name>
<dbReference type="InterPro" id="IPR054267">
    <property type="entry name" value="DUF6998"/>
</dbReference>
<gene>
    <name evidence="2" type="ORF">LEP1GSC108_0435</name>
</gene>
<dbReference type="AlphaFoldDB" id="M6QUW1"/>
<accession>M6QUW1</accession>
<comment type="caution">
    <text evidence="2">The sequence shown here is derived from an EMBL/GenBank/DDBJ whole genome shotgun (WGS) entry which is preliminary data.</text>
</comment>
<feature type="domain" description="DUF6998" evidence="1">
    <location>
        <begin position="2"/>
        <end position="53"/>
    </location>
</feature>
<evidence type="ECO:0000259" key="1">
    <source>
        <dbReference type="Pfam" id="PF22522"/>
    </source>
</evidence>
<reference evidence="2 3" key="1">
    <citation type="submission" date="2013-01" db="EMBL/GenBank/DDBJ databases">
        <authorList>
            <person name="Harkins D.M."/>
            <person name="Durkin A.S."/>
            <person name="Brinkac L.M."/>
            <person name="Haft D.H."/>
            <person name="Selengut J.D."/>
            <person name="Sanka R."/>
            <person name="DePew J."/>
            <person name="Purushe J."/>
            <person name="Chanthongthip A."/>
            <person name="Lattana O."/>
            <person name="Phetsouvanh R."/>
            <person name="Newton P.N."/>
            <person name="Vinetz J.M."/>
            <person name="Sutton G.G."/>
            <person name="Nierman W.C."/>
            <person name="Fouts D.E."/>
        </authorList>
    </citation>
    <scope>NUCLEOTIDE SEQUENCE [LARGE SCALE GENOMIC DNA]</scope>
    <source>
        <strain evidence="2 3">UI 13098</strain>
    </source>
</reference>
<dbReference type="EMBL" id="AHNU02000001">
    <property type="protein sequence ID" value="EMN92557.1"/>
    <property type="molecule type" value="Genomic_DNA"/>
</dbReference>